<reference evidence="3 4" key="1">
    <citation type="submission" date="2019-06" db="EMBL/GenBank/DDBJ databases">
        <title>Sequencing the genomes of 1000 actinobacteria strains.</title>
        <authorList>
            <person name="Klenk H.-P."/>
        </authorList>
    </citation>
    <scope>NUCLEOTIDE SEQUENCE [LARGE SCALE GENOMIC DNA]</scope>
    <source>
        <strain evidence="3 4">DSM 44826</strain>
    </source>
</reference>
<dbReference type="AlphaFoldDB" id="A0A561UBA0"/>
<keyword evidence="4" id="KW-1185">Reference proteome</keyword>
<organism evidence="3 4">
    <name type="scientific">Kitasatospora viridis</name>
    <dbReference type="NCBI Taxonomy" id="281105"/>
    <lineage>
        <taxon>Bacteria</taxon>
        <taxon>Bacillati</taxon>
        <taxon>Actinomycetota</taxon>
        <taxon>Actinomycetes</taxon>
        <taxon>Kitasatosporales</taxon>
        <taxon>Streptomycetaceae</taxon>
        <taxon>Kitasatospora</taxon>
    </lineage>
</organism>
<accession>A0A561UBA0</accession>
<dbReference type="GO" id="GO:0022857">
    <property type="term" value="F:transmembrane transporter activity"/>
    <property type="evidence" value="ECO:0007669"/>
    <property type="project" value="InterPro"/>
</dbReference>
<dbReference type="Gene3D" id="3.40.190.120">
    <property type="entry name" value="Osmoprotection protein (prox), domain 2"/>
    <property type="match status" value="1"/>
</dbReference>
<dbReference type="Proteomes" id="UP000317940">
    <property type="component" value="Unassembled WGS sequence"/>
</dbReference>
<evidence type="ECO:0000259" key="2">
    <source>
        <dbReference type="Pfam" id="PF04069"/>
    </source>
</evidence>
<dbReference type="Gene3D" id="3.40.190.10">
    <property type="entry name" value="Periplasmic binding protein-like II"/>
    <property type="match status" value="1"/>
</dbReference>
<evidence type="ECO:0000256" key="1">
    <source>
        <dbReference type="SAM" id="SignalP"/>
    </source>
</evidence>
<protein>
    <submittedName>
        <fullName evidence="3">Osmoprotectant transport system substrate-binding protein</fullName>
    </submittedName>
</protein>
<keyword evidence="1" id="KW-0732">Signal</keyword>
<feature type="domain" description="ABC-type glycine betaine transport system substrate-binding" evidence="2">
    <location>
        <begin position="33"/>
        <end position="287"/>
    </location>
</feature>
<dbReference type="RefSeq" id="WP_145902965.1">
    <property type="nucleotide sequence ID" value="NZ_BAAAMZ010000004.1"/>
</dbReference>
<comment type="caution">
    <text evidence="3">The sequence shown here is derived from an EMBL/GenBank/DDBJ whole genome shotgun (WGS) entry which is preliminary data.</text>
</comment>
<dbReference type="EMBL" id="VIWT01000001">
    <property type="protein sequence ID" value="TWF96638.1"/>
    <property type="molecule type" value="Genomic_DNA"/>
</dbReference>
<feature type="signal peptide" evidence="1">
    <location>
        <begin position="1"/>
        <end position="24"/>
    </location>
</feature>
<dbReference type="OrthoDB" id="9781705at2"/>
<evidence type="ECO:0000313" key="3">
    <source>
        <dbReference type="EMBL" id="TWF96638.1"/>
    </source>
</evidence>
<evidence type="ECO:0000313" key="4">
    <source>
        <dbReference type="Proteomes" id="UP000317940"/>
    </source>
</evidence>
<dbReference type="SUPFAM" id="SSF53850">
    <property type="entry name" value="Periplasmic binding protein-like II"/>
    <property type="match status" value="1"/>
</dbReference>
<proteinExistence type="predicted"/>
<dbReference type="PROSITE" id="PS51257">
    <property type="entry name" value="PROKAR_LIPOPROTEIN"/>
    <property type="match status" value="1"/>
</dbReference>
<dbReference type="InterPro" id="IPR007210">
    <property type="entry name" value="ABC_Gly_betaine_transp_sub-bd"/>
</dbReference>
<gene>
    <name evidence="3" type="ORF">FHX73_11410</name>
</gene>
<name>A0A561UBA0_9ACTN</name>
<dbReference type="Pfam" id="PF04069">
    <property type="entry name" value="OpuAC"/>
    <property type="match status" value="1"/>
</dbReference>
<feature type="chain" id="PRO_5022212823" evidence="1">
    <location>
        <begin position="25"/>
        <end position="292"/>
    </location>
</feature>
<dbReference type="GO" id="GO:0043190">
    <property type="term" value="C:ATP-binding cassette (ABC) transporter complex"/>
    <property type="evidence" value="ECO:0007669"/>
    <property type="project" value="InterPro"/>
</dbReference>
<sequence>MLSARVLTAAAVAAAAALSMTACSSSDPLSGNKVVIGSANFPENVLLASIYSQALQAKGVKVTEKFDIGSREVLYGQLKDGKLTILPEYNGGLLSYLDPKSTAASSADVNAALAKDLPSSIELLNSAAAEDKDTLTVSQETAAKYNLKSIADLAPLGAQFTVGGQPEFKSRREQQFQDVYGVGFKEWKPTADTTANAIKDGTVQVGDVFTTDPRITSLGLVPLADPKNLFGAQNVTPVVYKSQANSTVTDTLNAVSAKLDTAGLLAMMKQVSVDKDDPSQVAKEWVKANGLA</sequence>
<dbReference type="CDD" id="cd13606">
    <property type="entry name" value="PBP2_ProX_like"/>
    <property type="match status" value="1"/>
</dbReference>